<dbReference type="Gene3D" id="3.40.50.1000">
    <property type="entry name" value="HAD superfamily/HAD-like"/>
    <property type="match status" value="1"/>
</dbReference>
<dbReference type="GO" id="GO:0008962">
    <property type="term" value="F:phosphatidylglycerophosphatase activity"/>
    <property type="evidence" value="ECO:0007669"/>
    <property type="project" value="InterPro"/>
</dbReference>
<gene>
    <name evidence="1" type="ORF">CPOL0286_LOCUS8719</name>
</gene>
<proteinExistence type="predicted"/>
<dbReference type="EMBL" id="HBKO01019136">
    <property type="protein sequence ID" value="CAE2220099.1"/>
    <property type="molecule type" value="Transcribed_RNA"/>
</dbReference>
<dbReference type="AlphaFoldDB" id="A0A7S4MG56"/>
<organism evidence="1">
    <name type="scientific">Prymnesium polylepis</name>
    <dbReference type="NCBI Taxonomy" id="72548"/>
    <lineage>
        <taxon>Eukaryota</taxon>
        <taxon>Haptista</taxon>
        <taxon>Haptophyta</taxon>
        <taxon>Prymnesiophyceae</taxon>
        <taxon>Prymnesiales</taxon>
        <taxon>Prymnesiaceae</taxon>
        <taxon>Prymnesium</taxon>
    </lineage>
</organism>
<sequence length="125" mass="14428">MAERLERSLGLPVLRRAYKKPRGFESVREHFRGCDPTSLVMVGDRYLTDVVFGNLHGMLCVHTDQLTSRGDNPVAKRMRQLEQWLVAVWRRWGCAPPTHRILYAVGDRQHLRGARSRGDCRARDS</sequence>
<dbReference type="InterPro" id="IPR027706">
    <property type="entry name" value="PGP_Pase"/>
</dbReference>
<name>A0A7S4MG56_9EUKA</name>
<dbReference type="SUPFAM" id="SSF56784">
    <property type="entry name" value="HAD-like"/>
    <property type="match status" value="1"/>
</dbReference>
<evidence type="ECO:0000313" key="1">
    <source>
        <dbReference type="EMBL" id="CAE2220099.1"/>
    </source>
</evidence>
<protein>
    <submittedName>
        <fullName evidence="1">Uncharacterized protein</fullName>
    </submittedName>
</protein>
<dbReference type="InterPro" id="IPR036412">
    <property type="entry name" value="HAD-like_sf"/>
</dbReference>
<dbReference type="InterPro" id="IPR023214">
    <property type="entry name" value="HAD_sf"/>
</dbReference>
<accession>A0A7S4MG56</accession>
<dbReference type="Pfam" id="PF09419">
    <property type="entry name" value="PGP_phosphatase"/>
    <property type="match status" value="1"/>
</dbReference>
<reference evidence="1" key="1">
    <citation type="submission" date="2021-01" db="EMBL/GenBank/DDBJ databases">
        <authorList>
            <person name="Corre E."/>
            <person name="Pelletier E."/>
            <person name="Niang G."/>
            <person name="Scheremetjew M."/>
            <person name="Finn R."/>
            <person name="Kale V."/>
            <person name="Holt S."/>
            <person name="Cochrane G."/>
            <person name="Meng A."/>
            <person name="Brown T."/>
            <person name="Cohen L."/>
        </authorList>
    </citation>
    <scope>NUCLEOTIDE SEQUENCE</scope>
    <source>
        <strain evidence="1">UIO037</strain>
    </source>
</reference>